<organism evidence="5 6">
    <name type="scientific">Phaeospirillum tilakii</name>
    <dbReference type="NCBI Taxonomy" id="741673"/>
    <lineage>
        <taxon>Bacteria</taxon>
        <taxon>Pseudomonadati</taxon>
        <taxon>Pseudomonadota</taxon>
        <taxon>Alphaproteobacteria</taxon>
        <taxon>Rhodospirillales</taxon>
        <taxon>Rhodospirillaceae</taxon>
        <taxon>Phaeospirillum</taxon>
    </lineage>
</organism>
<dbReference type="SUPFAM" id="SSF56214">
    <property type="entry name" value="4'-phosphopantetheinyl transferase"/>
    <property type="match status" value="2"/>
</dbReference>
<proteinExistence type="inferred from homology"/>
<dbReference type="Proteomes" id="UP001597296">
    <property type="component" value="Unassembled WGS sequence"/>
</dbReference>
<dbReference type="InterPro" id="IPR050559">
    <property type="entry name" value="P-Pant_transferase_sf"/>
</dbReference>
<comment type="caution">
    <text evidence="5">The sequence shown here is derived from an EMBL/GenBank/DDBJ whole genome shotgun (WGS) entry which is preliminary data.</text>
</comment>
<evidence type="ECO:0000256" key="1">
    <source>
        <dbReference type="ARBA" id="ARBA00010990"/>
    </source>
</evidence>
<sequence>MVGEMTEAPVRIAVAACAAAPAGRTARRRWQSDAARRLALGLLPPGTWQIAADPDGRPRLADGAGRPGPDLSLSHRDGWVAAAVAARGRVGIDLETPRPGRDPLAFAHAWLSPPEIALVAAEGEPALLALWTMREALAKAGGGGLAAALAADGAALIAGRDGLCRLGRWRVGHRALGAAHLALAWGPD</sequence>
<gene>
    <name evidence="5" type="ORF">ACFSNB_02295</name>
</gene>
<evidence type="ECO:0000313" key="6">
    <source>
        <dbReference type="Proteomes" id="UP001597296"/>
    </source>
</evidence>
<name>A0ABW5C994_9PROT</name>
<feature type="region of interest" description="Disordered" evidence="3">
    <location>
        <begin position="51"/>
        <end position="72"/>
    </location>
</feature>
<dbReference type="GO" id="GO:0016740">
    <property type="term" value="F:transferase activity"/>
    <property type="evidence" value="ECO:0007669"/>
    <property type="project" value="UniProtKB-KW"/>
</dbReference>
<keyword evidence="2 5" id="KW-0808">Transferase</keyword>
<evidence type="ECO:0000313" key="5">
    <source>
        <dbReference type="EMBL" id="MFD2232628.1"/>
    </source>
</evidence>
<dbReference type="Gene3D" id="3.90.470.20">
    <property type="entry name" value="4'-phosphopantetheinyl transferase domain"/>
    <property type="match status" value="1"/>
</dbReference>
<dbReference type="RefSeq" id="WP_377314113.1">
    <property type="nucleotide sequence ID" value="NZ_JBHUIY010000003.1"/>
</dbReference>
<protein>
    <submittedName>
        <fullName evidence="5">4'-phosphopantetheinyl transferase family protein</fullName>
    </submittedName>
</protein>
<keyword evidence="6" id="KW-1185">Reference proteome</keyword>
<comment type="similarity">
    <text evidence="1">Belongs to the P-Pant transferase superfamily. Gsp/Sfp/HetI/AcpT family.</text>
</comment>
<dbReference type="PANTHER" id="PTHR12215:SF10">
    <property type="entry name" value="L-AMINOADIPATE-SEMIALDEHYDE DEHYDROGENASE-PHOSPHOPANTETHEINYL TRANSFERASE"/>
    <property type="match status" value="1"/>
</dbReference>
<dbReference type="Pfam" id="PF01648">
    <property type="entry name" value="ACPS"/>
    <property type="match status" value="1"/>
</dbReference>
<accession>A0ABW5C994</accession>
<dbReference type="EMBL" id="JBHUIY010000003">
    <property type="protein sequence ID" value="MFD2232628.1"/>
    <property type="molecule type" value="Genomic_DNA"/>
</dbReference>
<evidence type="ECO:0000259" key="4">
    <source>
        <dbReference type="Pfam" id="PF01648"/>
    </source>
</evidence>
<dbReference type="InterPro" id="IPR037143">
    <property type="entry name" value="4-PPantetheinyl_Trfase_dom_sf"/>
</dbReference>
<feature type="domain" description="4'-phosphopantetheinyl transferase" evidence="4">
    <location>
        <begin position="89"/>
        <end position="153"/>
    </location>
</feature>
<evidence type="ECO:0000256" key="2">
    <source>
        <dbReference type="ARBA" id="ARBA00022679"/>
    </source>
</evidence>
<dbReference type="PANTHER" id="PTHR12215">
    <property type="entry name" value="PHOSPHOPANTETHEINE TRANSFERASE"/>
    <property type="match status" value="1"/>
</dbReference>
<dbReference type="InterPro" id="IPR008278">
    <property type="entry name" value="4-PPantetheinyl_Trfase_dom"/>
</dbReference>
<evidence type="ECO:0000256" key="3">
    <source>
        <dbReference type="SAM" id="MobiDB-lite"/>
    </source>
</evidence>
<reference evidence="6" key="1">
    <citation type="journal article" date="2019" name="Int. J. Syst. Evol. Microbiol.">
        <title>The Global Catalogue of Microorganisms (GCM) 10K type strain sequencing project: providing services to taxonomists for standard genome sequencing and annotation.</title>
        <authorList>
            <consortium name="The Broad Institute Genomics Platform"/>
            <consortium name="The Broad Institute Genome Sequencing Center for Infectious Disease"/>
            <person name="Wu L."/>
            <person name="Ma J."/>
        </authorList>
    </citation>
    <scope>NUCLEOTIDE SEQUENCE [LARGE SCALE GENOMIC DNA]</scope>
    <source>
        <strain evidence="6">KCTC 15012</strain>
    </source>
</reference>